<dbReference type="AlphaFoldDB" id="A0A834KBV2"/>
<evidence type="ECO:0000313" key="2">
    <source>
        <dbReference type="EMBL" id="KAF7403807.1"/>
    </source>
</evidence>
<proteinExistence type="predicted"/>
<evidence type="ECO:0000256" key="1">
    <source>
        <dbReference type="SAM" id="MobiDB-lite"/>
    </source>
</evidence>
<feature type="compositionally biased region" description="Acidic residues" evidence="1">
    <location>
        <begin position="48"/>
        <end position="79"/>
    </location>
</feature>
<feature type="region of interest" description="Disordered" evidence="1">
    <location>
        <begin position="28"/>
        <end position="120"/>
    </location>
</feature>
<evidence type="ECO:0000313" key="3">
    <source>
        <dbReference type="Proteomes" id="UP000617340"/>
    </source>
</evidence>
<feature type="compositionally biased region" description="Gly residues" evidence="1">
    <location>
        <begin position="158"/>
        <end position="172"/>
    </location>
</feature>
<feature type="region of interest" description="Disordered" evidence="1">
    <location>
        <begin position="1"/>
        <end position="20"/>
    </location>
</feature>
<name>A0A834KBV2_VESGE</name>
<feature type="compositionally biased region" description="Basic and acidic residues" evidence="1">
    <location>
        <begin position="1"/>
        <end position="16"/>
    </location>
</feature>
<organism evidence="2 3">
    <name type="scientific">Vespula germanica</name>
    <name type="common">German yellow jacket</name>
    <name type="synonym">Paravespula germanica</name>
    <dbReference type="NCBI Taxonomy" id="30212"/>
    <lineage>
        <taxon>Eukaryota</taxon>
        <taxon>Metazoa</taxon>
        <taxon>Ecdysozoa</taxon>
        <taxon>Arthropoda</taxon>
        <taxon>Hexapoda</taxon>
        <taxon>Insecta</taxon>
        <taxon>Pterygota</taxon>
        <taxon>Neoptera</taxon>
        <taxon>Endopterygota</taxon>
        <taxon>Hymenoptera</taxon>
        <taxon>Apocrita</taxon>
        <taxon>Aculeata</taxon>
        <taxon>Vespoidea</taxon>
        <taxon>Vespidae</taxon>
        <taxon>Vespinae</taxon>
        <taxon>Vespula</taxon>
    </lineage>
</organism>
<comment type="caution">
    <text evidence="2">The sequence shown here is derived from an EMBL/GenBank/DDBJ whole genome shotgun (WGS) entry which is preliminary data.</text>
</comment>
<feature type="compositionally biased region" description="Acidic residues" evidence="1">
    <location>
        <begin position="87"/>
        <end position="112"/>
    </location>
</feature>
<feature type="compositionally biased region" description="Low complexity" evidence="1">
    <location>
        <begin position="33"/>
        <end position="43"/>
    </location>
</feature>
<accession>A0A834KBV2</accession>
<dbReference type="EMBL" id="JACSDZ010000005">
    <property type="protein sequence ID" value="KAF7403807.1"/>
    <property type="molecule type" value="Genomic_DNA"/>
</dbReference>
<gene>
    <name evidence="2" type="ORF">HZH68_006601</name>
</gene>
<feature type="region of interest" description="Disordered" evidence="1">
    <location>
        <begin position="154"/>
        <end position="184"/>
    </location>
</feature>
<dbReference type="Proteomes" id="UP000617340">
    <property type="component" value="Unassembled WGS sequence"/>
</dbReference>
<protein>
    <submittedName>
        <fullName evidence="2">Uncharacterized protein</fullName>
    </submittedName>
</protein>
<sequence length="184" mass="21446">MKAALPEHRRSEDVHDSSWLCPMPIYILQGTTRSNFNVSSNSSRNRDEEDDEEEEEEDEDEDEEEEEEEDEEDEEEEVEEEKKEEEKEKEEEEEEEEEVEEEVEEEEEEEESAVDRDLAREAIVASAWDRPMKRYREISMGVAPRALRRVWVRAGTRDTGGGSRDGPFGGGSSRTRSRASERVV</sequence>
<reference evidence="2" key="1">
    <citation type="journal article" date="2020" name="G3 (Bethesda)">
        <title>High-Quality Assemblies for Three Invasive Social Wasps from the &lt;i&gt;Vespula&lt;/i&gt; Genus.</title>
        <authorList>
            <person name="Harrop T.W.R."/>
            <person name="Guhlin J."/>
            <person name="McLaughlin G.M."/>
            <person name="Permina E."/>
            <person name="Stockwell P."/>
            <person name="Gilligan J."/>
            <person name="Le Lec M.F."/>
            <person name="Gruber M.A.M."/>
            <person name="Quinn O."/>
            <person name="Lovegrove M."/>
            <person name="Duncan E.J."/>
            <person name="Remnant E.J."/>
            <person name="Van Eeckhoven J."/>
            <person name="Graham B."/>
            <person name="Knapp R.A."/>
            <person name="Langford K.W."/>
            <person name="Kronenberg Z."/>
            <person name="Press M.O."/>
            <person name="Eacker S.M."/>
            <person name="Wilson-Rankin E.E."/>
            <person name="Purcell J."/>
            <person name="Lester P.J."/>
            <person name="Dearden P.K."/>
        </authorList>
    </citation>
    <scope>NUCLEOTIDE SEQUENCE</scope>
    <source>
        <strain evidence="2">Linc-1</strain>
    </source>
</reference>
<keyword evidence="3" id="KW-1185">Reference proteome</keyword>